<dbReference type="AlphaFoldDB" id="A0AAW0ACQ4"/>
<evidence type="ECO:0000313" key="1">
    <source>
        <dbReference type="EMBL" id="KAK7006616.1"/>
    </source>
</evidence>
<gene>
    <name evidence="1" type="ORF">R3P38DRAFT_3213939</name>
</gene>
<reference evidence="1 2" key="1">
    <citation type="journal article" date="2024" name="J Genomics">
        <title>Draft genome sequencing and assembly of Favolaschia claudopus CIRM-BRFM 2984 isolated from oak limbs.</title>
        <authorList>
            <person name="Navarro D."/>
            <person name="Drula E."/>
            <person name="Chaduli D."/>
            <person name="Cazenave R."/>
            <person name="Ahrendt S."/>
            <person name="Wang J."/>
            <person name="Lipzen A."/>
            <person name="Daum C."/>
            <person name="Barry K."/>
            <person name="Grigoriev I.V."/>
            <person name="Favel A."/>
            <person name="Rosso M.N."/>
            <person name="Martin F."/>
        </authorList>
    </citation>
    <scope>NUCLEOTIDE SEQUENCE [LARGE SCALE GENOMIC DNA]</scope>
    <source>
        <strain evidence="1 2">CIRM-BRFM 2984</strain>
    </source>
</reference>
<organism evidence="1 2">
    <name type="scientific">Favolaschia claudopus</name>
    <dbReference type="NCBI Taxonomy" id="2862362"/>
    <lineage>
        <taxon>Eukaryota</taxon>
        <taxon>Fungi</taxon>
        <taxon>Dikarya</taxon>
        <taxon>Basidiomycota</taxon>
        <taxon>Agaricomycotina</taxon>
        <taxon>Agaricomycetes</taxon>
        <taxon>Agaricomycetidae</taxon>
        <taxon>Agaricales</taxon>
        <taxon>Marasmiineae</taxon>
        <taxon>Mycenaceae</taxon>
        <taxon>Favolaschia</taxon>
    </lineage>
</organism>
<evidence type="ECO:0000313" key="2">
    <source>
        <dbReference type="Proteomes" id="UP001362999"/>
    </source>
</evidence>
<comment type="caution">
    <text evidence="1">The sequence shown here is derived from an EMBL/GenBank/DDBJ whole genome shotgun (WGS) entry which is preliminary data.</text>
</comment>
<dbReference type="Proteomes" id="UP001362999">
    <property type="component" value="Unassembled WGS sequence"/>
</dbReference>
<keyword evidence="2" id="KW-1185">Reference proteome</keyword>
<sequence>MPSPMWYAYICVSSTPNTLPNPHTMLCSEYSTPLATLKYSDQYSSLTFLRVQDLEYPTLATSDTITHWYFADELPATASGTVVLHGEHICWNLEIR</sequence>
<proteinExistence type="predicted"/>
<accession>A0AAW0ACQ4</accession>
<dbReference type="EMBL" id="JAWWNJ010000075">
    <property type="protein sequence ID" value="KAK7006616.1"/>
    <property type="molecule type" value="Genomic_DNA"/>
</dbReference>
<name>A0AAW0ACQ4_9AGAR</name>
<protein>
    <submittedName>
        <fullName evidence="1">Uncharacterized protein</fullName>
    </submittedName>
</protein>